<evidence type="ECO:0000256" key="3">
    <source>
        <dbReference type="ARBA" id="ARBA00022795"/>
    </source>
</evidence>
<name>A0A1Y2K367_9PROT</name>
<comment type="caution">
    <text evidence="4">The sequence shown here is derived from an EMBL/GenBank/DDBJ whole genome shotgun (WGS) entry which is preliminary data.</text>
</comment>
<dbReference type="AlphaFoldDB" id="A0A1Y2K367"/>
<evidence type="ECO:0000313" key="5">
    <source>
        <dbReference type="Proteomes" id="UP000194003"/>
    </source>
</evidence>
<protein>
    <recommendedName>
        <fullName evidence="6">FlgN family protein</fullName>
    </recommendedName>
</protein>
<accession>A0A1Y2K367</accession>
<evidence type="ECO:0008006" key="6">
    <source>
        <dbReference type="Google" id="ProtNLM"/>
    </source>
</evidence>
<evidence type="ECO:0000313" key="4">
    <source>
        <dbReference type="EMBL" id="OSM02399.1"/>
    </source>
</evidence>
<dbReference type="STRING" id="1434232.MAIT1_02538"/>
<dbReference type="GO" id="GO:0044780">
    <property type="term" value="P:bacterial-type flagellum assembly"/>
    <property type="evidence" value="ECO:0007669"/>
    <property type="project" value="InterPro"/>
</dbReference>
<dbReference type="InterPro" id="IPR036679">
    <property type="entry name" value="FlgN-like_sf"/>
</dbReference>
<dbReference type="RefSeq" id="WP_085444878.1">
    <property type="nucleotide sequence ID" value="NZ_LVJN01000020.1"/>
</dbReference>
<gene>
    <name evidence="4" type="ORF">MAIT1_02538</name>
</gene>
<comment type="function">
    <text evidence="1">Required for the efficient initiation of filament assembly.</text>
</comment>
<dbReference type="Proteomes" id="UP000194003">
    <property type="component" value="Unassembled WGS sequence"/>
</dbReference>
<proteinExistence type="inferred from homology"/>
<dbReference type="SUPFAM" id="SSF140566">
    <property type="entry name" value="FlgN-like"/>
    <property type="match status" value="1"/>
</dbReference>
<keyword evidence="5" id="KW-1185">Reference proteome</keyword>
<dbReference type="OrthoDB" id="9989761at2"/>
<evidence type="ECO:0000256" key="1">
    <source>
        <dbReference type="ARBA" id="ARBA00002397"/>
    </source>
</evidence>
<dbReference type="Pfam" id="PF05130">
    <property type="entry name" value="FlgN"/>
    <property type="match status" value="1"/>
</dbReference>
<dbReference type="Gene3D" id="1.20.58.300">
    <property type="entry name" value="FlgN-like"/>
    <property type="match status" value="1"/>
</dbReference>
<sequence>MADASGALKQIVETLIDRFEKLHELLLAEREALRNRDAEALESANASVRESLEEISRIDQRRQRLTIDMAHVLGLSGGVPSMGDLARKLGEKSGFMALREQLRTAIDAAQKANRENQAAFRGVQTATEAVMEVIRSGGTPQTSGYGRTGAKATAGAFHTFSKQL</sequence>
<organism evidence="4 5">
    <name type="scientific">Magnetofaba australis IT-1</name>
    <dbReference type="NCBI Taxonomy" id="1434232"/>
    <lineage>
        <taxon>Bacteria</taxon>
        <taxon>Pseudomonadati</taxon>
        <taxon>Pseudomonadota</taxon>
        <taxon>Magnetococcia</taxon>
        <taxon>Magnetococcales</taxon>
        <taxon>Magnetococcaceae</taxon>
        <taxon>Magnetofaba</taxon>
    </lineage>
</organism>
<dbReference type="EMBL" id="LVJN01000020">
    <property type="protein sequence ID" value="OSM02399.1"/>
    <property type="molecule type" value="Genomic_DNA"/>
</dbReference>
<keyword evidence="3" id="KW-1005">Bacterial flagellum biogenesis</keyword>
<dbReference type="InterPro" id="IPR007809">
    <property type="entry name" value="FlgN-like"/>
</dbReference>
<evidence type="ECO:0000256" key="2">
    <source>
        <dbReference type="ARBA" id="ARBA00007703"/>
    </source>
</evidence>
<reference evidence="4 5" key="1">
    <citation type="journal article" date="2016" name="BMC Genomics">
        <title>Combined genomic and structural analyses of a cultured magnetotactic bacterium reveals its niche adaptation to a dynamic environment.</title>
        <authorList>
            <person name="Araujo A.C."/>
            <person name="Morillo V."/>
            <person name="Cypriano J."/>
            <person name="Teixeira L.C."/>
            <person name="Leao P."/>
            <person name="Lyra S."/>
            <person name="Almeida L.G."/>
            <person name="Bazylinski D.A."/>
            <person name="Vasconcellos A.T."/>
            <person name="Abreu F."/>
            <person name="Lins U."/>
        </authorList>
    </citation>
    <scope>NUCLEOTIDE SEQUENCE [LARGE SCALE GENOMIC DNA]</scope>
    <source>
        <strain evidence="4 5">IT-1</strain>
    </source>
</reference>
<comment type="similarity">
    <text evidence="2">Belongs to the FlgN family.</text>
</comment>